<feature type="region of interest" description="Disordered" evidence="1">
    <location>
        <begin position="45"/>
        <end position="81"/>
    </location>
</feature>
<keyword evidence="4" id="KW-1185">Reference proteome</keyword>
<dbReference type="InterPro" id="IPR005162">
    <property type="entry name" value="Retrotrans_gag_dom"/>
</dbReference>
<feature type="domain" description="Retrotransposon gag" evidence="2">
    <location>
        <begin position="101"/>
        <end position="166"/>
    </location>
</feature>
<evidence type="ECO:0000256" key="1">
    <source>
        <dbReference type="SAM" id="MobiDB-lite"/>
    </source>
</evidence>
<comment type="caution">
    <text evidence="3">The sequence shown here is derived from an EMBL/GenBank/DDBJ whole genome shotgun (WGS) entry which is preliminary data.</text>
</comment>
<organism evidence="3 4">
    <name type="scientific">Labeo rohita</name>
    <name type="common">Indian major carp</name>
    <name type="synonym">Cyprinus rohita</name>
    <dbReference type="NCBI Taxonomy" id="84645"/>
    <lineage>
        <taxon>Eukaryota</taxon>
        <taxon>Metazoa</taxon>
        <taxon>Chordata</taxon>
        <taxon>Craniata</taxon>
        <taxon>Vertebrata</taxon>
        <taxon>Euteleostomi</taxon>
        <taxon>Actinopterygii</taxon>
        <taxon>Neopterygii</taxon>
        <taxon>Teleostei</taxon>
        <taxon>Ostariophysi</taxon>
        <taxon>Cypriniformes</taxon>
        <taxon>Cyprinidae</taxon>
        <taxon>Labeoninae</taxon>
        <taxon>Labeonini</taxon>
        <taxon>Labeo</taxon>
    </lineage>
</organism>
<gene>
    <name evidence="3" type="ORF">H4Q32_008563</name>
</gene>
<proteinExistence type="predicted"/>
<evidence type="ECO:0000313" key="3">
    <source>
        <dbReference type="EMBL" id="KAI2660882.1"/>
    </source>
</evidence>
<dbReference type="Gene3D" id="3.10.10.10">
    <property type="entry name" value="HIV Type 1 Reverse Transcriptase, subunit A, domain 1"/>
    <property type="match status" value="1"/>
</dbReference>
<dbReference type="Pfam" id="PF03732">
    <property type="entry name" value="Retrotrans_gag"/>
    <property type="match status" value="1"/>
</dbReference>
<sequence length="426" mass="47295">MDSASAPDLEEFMSLNNARMNQQEERLLATGHAVQTLVAQVSELTSQLQQRRSSAAPPPLPVPPQHANTEHQPEPHLPMPEPYAVPWGTAVWENEHPCCALFQALSEEMRRVFDHAVVGREAARMLADLRQGNKTVSDYSTEFRTLAAECKWNEEAQWDMFLHGLADRIQREIFTLELPADLDGLIDLALRVDAQLQWRDQLGHDTLVSALPARPVTNSTNTVRPAFDQEHMQVESASESEGTMSLLWSCGPFSDELSGKRGKLEKSSSTTLLPVRLQWVAKFHNCLALVDSGAEGYFMDFDLACHLHVPIIPLTHKISVNALNGQTLPDITHTTGQNEPVNLSNVPKQYLDLKEVFSKSSAASLPLHRPYDCAIDLLPGTSPPKGKLYSLSAPEIEAMEKYISDSLAAGFIRPSSVEEWVPATMY</sequence>
<dbReference type="CDD" id="cd00303">
    <property type="entry name" value="retropepsin_like"/>
    <property type="match status" value="1"/>
</dbReference>
<dbReference type="EMBL" id="JACTAM010000009">
    <property type="protein sequence ID" value="KAI2660882.1"/>
    <property type="molecule type" value="Genomic_DNA"/>
</dbReference>
<dbReference type="Proteomes" id="UP000830375">
    <property type="component" value="Unassembled WGS sequence"/>
</dbReference>
<evidence type="ECO:0000259" key="2">
    <source>
        <dbReference type="Pfam" id="PF03732"/>
    </source>
</evidence>
<name>A0ABQ8MF29_LABRO</name>
<dbReference type="PANTHER" id="PTHR15503">
    <property type="entry name" value="LDOC1 RELATED"/>
    <property type="match status" value="1"/>
</dbReference>
<dbReference type="PANTHER" id="PTHR15503:SF36">
    <property type="entry name" value="RETROTRANSPOSON GAG-LIKE PROTEIN 5"/>
    <property type="match status" value="1"/>
</dbReference>
<dbReference type="InterPro" id="IPR032567">
    <property type="entry name" value="RTL1-rel"/>
</dbReference>
<reference evidence="3 4" key="1">
    <citation type="submission" date="2022-01" db="EMBL/GenBank/DDBJ databases">
        <title>A high-quality chromosome-level genome assembly of rohu carp, Labeo rohita.</title>
        <authorList>
            <person name="Arick M.A. II"/>
            <person name="Hsu C.-Y."/>
            <person name="Magbanua Z."/>
            <person name="Pechanova O."/>
            <person name="Grover C."/>
            <person name="Miller E."/>
            <person name="Thrash A."/>
            <person name="Ezzel L."/>
            <person name="Alam S."/>
            <person name="Benzie J."/>
            <person name="Hamilton M."/>
            <person name="Karsi A."/>
            <person name="Lawrence M.L."/>
            <person name="Peterson D.G."/>
        </authorList>
    </citation>
    <scope>NUCLEOTIDE SEQUENCE [LARGE SCALE GENOMIC DNA]</scope>
    <source>
        <strain evidence="4">BAU-BD-2019</strain>
        <tissue evidence="3">Blood</tissue>
    </source>
</reference>
<dbReference type="InterPro" id="IPR043502">
    <property type="entry name" value="DNA/RNA_pol_sf"/>
</dbReference>
<protein>
    <submittedName>
        <fullName evidence="3">Retrotransposon-derived protein PEG10</fullName>
    </submittedName>
</protein>
<dbReference type="SUPFAM" id="SSF56672">
    <property type="entry name" value="DNA/RNA polymerases"/>
    <property type="match status" value="1"/>
</dbReference>
<evidence type="ECO:0000313" key="4">
    <source>
        <dbReference type="Proteomes" id="UP000830375"/>
    </source>
</evidence>
<accession>A0ABQ8MF29</accession>